<protein>
    <recommendedName>
        <fullName evidence="3">CnaB domain-containing protein</fullName>
    </recommendedName>
</protein>
<dbReference type="RefSeq" id="WP_061428510.1">
    <property type="nucleotide sequence ID" value="NZ_CABPRK010000001.1"/>
</dbReference>
<organism evidence="1 2">
    <name type="scientific">Clostridium perfringens</name>
    <dbReference type="NCBI Taxonomy" id="1502"/>
    <lineage>
        <taxon>Bacteria</taxon>
        <taxon>Bacillati</taxon>
        <taxon>Bacillota</taxon>
        <taxon>Clostridia</taxon>
        <taxon>Eubacteriales</taxon>
        <taxon>Clostridiaceae</taxon>
        <taxon>Clostridium</taxon>
    </lineage>
</organism>
<proteinExistence type="predicted"/>
<dbReference type="OrthoDB" id="1938325at2"/>
<dbReference type="PATRIC" id="fig|1502.177.peg.1962"/>
<evidence type="ECO:0000313" key="1">
    <source>
        <dbReference type="EMBL" id="AMN35992.1"/>
    </source>
</evidence>
<evidence type="ECO:0000313" key="2">
    <source>
        <dbReference type="Proteomes" id="UP000070260"/>
    </source>
</evidence>
<evidence type="ECO:0008006" key="3">
    <source>
        <dbReference type="Google" id="ProtNLM"/>
    </source>
</evidence>
<dbReference type="AlphaFoldDB" id="A0A127EJ63"/>
<accession>A0A127EJ63</accession>
<reference evidence="1 2" key="1">
    <citation type="journal article" date="2016" name="PLoS ONE">
        <title>Plasmid Characterization and Chromosome Analysis of Two netF+ Clostridium perfringens Isolates Associated with Foal and Canine Necrotizing Enteritis.</title>
        <authorList>
            <person name="Mehdizadeh Gohari I."/>
            <person name="Kropinski A.M."/>
            <person name="Weese S.J."/>
            <person name="Parreira V.R."/>
            <person name="Whitehead A.E."/>
            <person name="Boerlin P."/>
            <person name="Prescott J.F."/>
        </authorList>
    </citation>
    <scope>NUCLEOTIDE SEQUENCE [LARGE SCALE GENOMIC DNA]</scope>
    <source>
        <strain evidence="1 2">JP838</strain>
    </source>
</reference>
<name>A0A127EJ63_CLOPF</name>
<sequence>MDYKDYQCDSQGIELNELEELFEDARYNNYHHNHCDHHDHHNHCDHHDHCNHHDHNHGCCDDGRDCCKRPQPKPIPKKGTIEVQSLLGCSDGEPISGMPIELYKVDCNTGFELVDCKYTDRCGKVCFKCLEDGLYAVKQPVDRCYFEAPEYYPCYEVCISPRNKYAKVIIINRLRDREEDCNRPPIRCRCNNGACCQ</sequence>
<dbReference type="Proteomes" id="UP000070260">
    <property type="component" value="Chromosome"/>
</dbReference>
<gene>
    <name evidence="1" type="ORF">JFP838_09565</name>
</gene>
<dbReference type="EMBL" id="CP010994">
    <property type="protein sequence ID" value="AMN35992.1"/>
    <property type="molecule type" value="Genomic_DNA"/>
</dbReference>